<evidence type="ECO:0000256" key="2">
    <source>
        <dbReference type="ARBA" id="ARBA00022737"/>
    </source>
</evidence>
<protein>
    <submittedName>
        <fullName evidence="4">Multiple epidermal growth factor-like domains protein 8</fullName>
    </submittedName>
</protein>
<comment type="caution">
    <text evidence="4">The sequence shown here is derived from an EMBL/GenBank/DDBJ whole genome shotgun (WGS) entry which is preliminary data.</text>
</comment>
<organism evidence="4 5">
    <name type="scientific">Actinomortierella ambigua</name>
    <dbReference type="NCBI Taxonomy" id="1343610"/>
    <lineage>
        <taxon>Eukaryota</taxon>
        <taxon>Fungi</taxon>
        <taxon>Fungi incertae sedis</taxon>
        <taxon>Mucoromycota</taxon>
        <taxon>Mortierellomycotina</taxon>
        <taxon>Mortierellomycetes</taxon>
        <taxon>Mortierellales</taxon>
        <taxon>Mortierellaceae</taxon>
        <taxon>Actinomortierella</taxon>
    </lineage>
</organism>
<dbReference type="Gene3D" id="2.120.10.80">
    <property type="entry name" value="Kelch-type beta propeller"/>
    <property type="match status" value="2"/>
</dbReference>
<dbReference type="InterPro" id="IPR011043">
    <property type="entry name" value="Gal_Oxase/kelch_b-propeller"/>
</dbReference>
<dbReference type="EMBL" id="JAAAJB010000434">
    <property type="protein sequence ID" value="KAG0255939.1"/>
    <property type="molecule type" value="Genomic_DNA"/>
</dbReference>
<accession>A0A9P6PZE2</accession>
<keyword evidence="2" id="KW-0677">Repeat</keyword>
<name>A0A9P6PZE2_9FUNG</name>
<evidence type="ECO:0000256" key="1">
    <source>
        <dbReference type="ARBA" id="ARBA00022441"/>
    </source>
</evidence>
<dbReference type="InterPro" id="IPR006652">
    <property type="entry name" value="Kelch_1"/>
</dbReference>
<feature type="compositionally biased region" description="Polar residues" evidence="3">
    <location>
        <begin position="1"/>
        <end position="14"/>
    </location>
</feature>
<feature type="region of interest" description="Disordered" evidence="3">
    <location>
        <begin position="1"/>
        <end position="23"/>
    </location>
</feature>
<dbReference type="InterPro" id="IPR015915">
    <property type="entry name" value="Kelch-typ_b-propeller"/>
</dbReference>
<keyword evidence="5" id="KW-1185">Reference proteome</keyword>
<evidence type="ECO:0000313" key="5">
    <source>
        <dbReference type="Proteomes" id="UP000807716"/>
    </source>
</evidence>
<evidence type="ECO:0000313" key="4">
    <source>
        <dbReference type="EMBL" id="KAG0255939.1"/>
    </source>
</evidence>
<dbReference type="SUPFAM" id="SSF117281">
    <property type="entry name" value="Kelch motif"/>
    <property type="match status" value="1"/>
</dbReference>
<evidence type="ECO:0000256" key="3">
    <source>
        <dbReference type="SAM" id="MobiDB-lite"/>
    </source>
</evidence>
<dbReference type="Pfam" id="PF01344">
    <property type="entry name" value="Kelch_1"/>
    <property type="match status" value="1"/>
</dbReference>
<sequence length="351" mass="39627">MTTLTFRRITTQDPATRPRPRQGHASVFHKGCLYVFGGRVQGSGRIYVNDLWKYDPDKNTWEEILAVNPSQVPCKRHNHTCVMGMDDAIYVFGGQTVSNKYLGDLWRFDLGTQQWSELTQSQPRHSHGAWKHGNTMLVFGGRTGLKPAVYSNEVLAYDFESNKWSTPYSGDDQGRAAAAAGAPHPRSYTSIVKCDEYLVVFGGYWWDGKEHYFDDTFGFSLTSHKWIKLSPLGNERVPHCRNRHGLLPLPSVADGGFMSGMVIFGGNFYANDRGSDKFFGDAWMFGTFVEEPLTSGKWNKVTLLGDIPCPRGHVAWVEDDQVPGRSWMFGGEAKRERFNDLYEVRVEVSAT</sequence>
<dbReference type="Pfam" id="PF24681">
    <property type="entry name" value="Kelch_KLHDC2_KLHL20_DRC7"/>
    <property type="match status" value="1"/>
</dbReference>
<dbReference type="AlphaFoldDB" id="A0A9P6PZE2"/>
<dbReference type="Proteomes" id="UP000807716">
    <property type="component" value="Unassembled WGS sequence"/>
</dbReference>
<dbReference type="PANTHER" id="PTHR46093:SF18">
    <property type="entry name" value="FIBRONECTIN TYPE-III DOMAIN-CONTAINING PROTEIN"/>
    <property type="match status" value="1"/>
</dbReference>
<dbReference type="PANTHER" id="PTHR46093">
    <property type="entry name" value="ACYL-COA-BINDING DOMAIN-CONTAINING PROTEIN 5"/>
    <property type="match status" value="1"/>
</dbReference>
<keyword evidence="1" id="KW-0880">Kelch repeat</keyword>
<reference evidence="4" key="1">
    <citation type="journal article" date="2020" name="Fungal Divers.">
        <title>Resolving the Mortierellaceae phylogeny through synthesis of multi-gene phylogenetics and phylogenomics.</title>
        <authorList>
            <person name="Vandepol N."/>
            <person name="Liber J."/>
            <person name="Desiro A."/>
            <person name="Na H."/>
            <person name="Kennedy M."/>
            <person name="Barry K."/>
            <person name="Grigoriev I.V."/>
            <person name="Miller A.N."/>
            <person name="O'Donnell K."/>
            <person name="Stajich J.E."/>
            <person name="Bonito G."/>
        </authorList>
    </citation>
    <scope>NUCLEOTIDE SEQUENCE</scope>
    <source>
        <strain evidence="4">BC1065</strain>
    </source>
</reference>
<dbReference type="SUPFAM" id="SSF50965">
    <property type="entry name" value="Galactose oxidase, central domain"/>
    <property type="match status" value="1"/>
</dbReference>
<dbReference type="SMART" id="SM00612">
    <property type="entry name" value="Kelch"/>
    <property type="match status" value="3"/>
</dbReference>
<dbReference type="OrthoDB" id="45365at2759"/>
<proteinExistence type="predicted"/>
<gene>
    <name evidence="4" type="primary">MEGF8_1</name>
    <name evidence="4" type="ORF">DFQ27_005996</name>
</gene>